<feature type="region of interest" description="Disordered" evidence="1">
    <location>
        <begin position="91"/>
        <end position="110"/>
    </location>
</feature>
<dbReference type="GeneID" id="54484565"/>
<proteinExistence type="predicted"/>
<gene>
    <name evidence="2" type="ORF">EJ05DRAFT_474015</name>
</gene>
<accession>A0A6A6WE20</accession>
<feature type="region of interest" description="Disordered" evidence="1">
    <location>
        <begin position="1"/>
        <end position="53"/>
    </location>
</feature>
<keyword evidence="3" id="KW-1185">Reference proteome</keyword>
<feature type="compositionally biased region" description="Polar residues" evidence="1">
    <location>
        <begin position="8"/>
        <end position="41"/>
    </location>
</feature>
<dbReference type="RefSeq" id="XP_033602557.1">
    <property type="nucleotide sequence ID" value="XM_033743511.1"/>
</dbReference>
<dbReference type="EMBL" id="ML996568">
    <property type="protein sequence ID" value="KAF2760106.1"/>
    <property type="molecule type" value="Genomic_DNA"/>
</dbReference>
<reference evidence="2" key="1">
    <citation type="journal article" date="2020" name="Stud. Mycol.">
        <title>101 Dothideomycetes genomes: a test case for predicting lifestyles and emergence of pathogens.</title>
        <authorList>
            <person name="Haridas S."/>
            <person name="Albert R."/>
            <person name="Binder M."/>
            <person name="Bloem J."/>
            <person name="Labutti K."/>
            <person name="Salamov A."/>
            <person name="Andreopoulos B."/>
            <person name="Baker S."/>
            <person name="Barry K."/>
            <person name="Bills G."/>
            <person name="Bluhm B."/>
            <person name="Cannon C."/>
            <person name="Castanera R."/>
            <person name="Culley D."/>
            <person name="Daum C."/>
            <person name="Ezra D."/>
            <person name="Gonzalez J."/>
            <person name="Henrissat B."/>
            <person name="Kuo A."/>
            <person name="Liang C."/>
            <person name="Lipzen A."/>
            <person name="Lutzoni F."/>
            <person name="Magnuson J."/>
            <person name="Mondo S."/>
            <person name="Nolan M."/>
            <person name="Ohm R."/>
            <person name="Pangilinan J."/>
            <person name="Park H.-J."/>
            <person name="Ramirez L."/>
            <person name="Alfaro M."/>
            <person name="Sun H."/>
            <person name="Tritt A."/>
            <person name="Yoshinaga Y."/>
            <person name="Zwiers L.-H."/>
            <person name="Turgeon B."/>
            <person name="Goodwin S."/>
            <person name="Spatafora J."/>
            <person name="Crous P."/>
            <person name="Grigoriev I."/>
        </authorList>
    </citation>
    <scope>NUCLEOTIDE SEQUENCE</scope>
    <source>
        <strain evidence="2">CBS 121739</strain>
    </source>
</reference>
<dbReference type="AlphaFoldDB" id="A0A6A6WE20"/>
<name>A0A6A6WE20_9PEZI</name>
<evidence type="ECO:0000313" key="2">
    <source>
        <dbReference type="EMBL" id="KAF2760106.1"/>
    </source>
</evidence>
<dbReference type="Proteomes" id="UP000799437">
    <property type="component" value="Unassembled WGS sequence"/>
</dbReference>
<protein>
    <submittedName>
        <fullName evidence="2">Uncharacterized protein</fullName>
    </submittedName>
</protein>
<evidence type="ECO:0000313" key="3">
    <source>
        <dbReference type="Proteomes" id="UP000799437"/>
    </source>
</evidence>
<sequence length="110" mass="12069">MPAGPGLTQDSTHPSPSALRQQRLNAFQPHQATPTISSQPDQGEISDADSETLEMPPYATVDNLALEHLIGEQREQAERAERNKVERLRLEGALARQDAGDFSDPVPKQD</sequence>
<organism evidence="2 3">
    <name type="scientific">Pseudovirgaria hyperparasitica</name>
    <dbReference type="NCBI Taxonomy" id="470096"/>
    <lineage>
        <taxon>Eukaryota</taxon>
        <taxon>Fungi</taxon>
        <taxon>Dikarya</taxon>
        <taxon>Ascomycota</taxon>
        <taxon>Pezizomycotina</taxon>
        <taxon>Dothideomycetes</taxon>
        <taxon>Dothideomycetes incertae sedis</taxon>
        <taxon>Acrospermales</taxon>
        <taxon>Acrospermaceae</taxon>
        <taxon>Pseudovirgaria</taxon>
    </lineage>
</organism>
<evidence type="ECO:0000256" key="1">
    <source>
        <dbReference type="SAM" id="MobiDB-lite"/>
    </source>
</evidence>